<dbReference type="AlphaFoldDB" id="A0A8J7HYI1"/>
<protein>
    <submittedName>
        <fullName evidence="2">Glycosyltransferase family 4 protein</fullName>
    </submittedName>
</protein>
<dbReference type="InterPro" id="IPR001296">
    <property type="entry name" value="Glyco_trans_1"/>
</dbReference>
<name>A0A8J7HYI1_9NOST</name>
<accession>A0A8J7HYI1</accession>
<dbReference type="Gene3D" id="3.40.50.2000">
    <property type="entry name" value="Glycogen Phosphorylase B"/>
    <property type="match status" value="2"/>
</dbReference>
<dbReference type="InterPro" id="IPR050194">
    <property type="entry name" value="Glycosyltransferase_grp1"/>
</dbReference>
<evidence type="ECO:0000259" key="1">
    <source>
        <dbReference type="Pfam" id="PF00534"/>
    </source>
</evidence>
<gene>
    <name evidence="2" type="ORF">I8752_06200</name>
</gene>
<dbReference type="CDD" id="cd03801">
    <property type="entry name" value="GT4_PimA-like"/>
    <property type="match status" value="1"/>
</dbReference>
<evidence type="ECO:0000313" key="2">
    <source>
        <dbReference type="EMBL" id="MBH8572610.1"/>
    </source>
</evidence>
<dbReference type="EMBL" id="JAECZA010000015">
    <property type="protein sequence ID" value="MBH8572610.1"/>
    <property type="molecule type" value="Genomic_DNA"/>
</dbReference>
<evidence type="ECO:0000313" key="3">
    <source>
        <dbReference type="Proteomes" id="UP000662314"/>
    </source>
</evidence>
<sequence>MKILFISNIFPPHVRGGYELGCLELAEKYQDLGHSVIVATSENTAQLCRYPEPKHIDVRRIFNPVRYYEDLYDYHLQNNSIYFYDKVMAFGGYIESNCIALKRIIELEKPDLVWIFNPLGIGTIGIFDTVISCKTKAVIHLMEHIDGVVQDYSRLVNLIGKWQFLKTKITAISCSEKIYESNSSLGKYYNNVVIYNWIDFNKFIKKDYSSYSYEDDKITYIEKKEILRNKKIFRIVYFGQIAEKKGIFFLYKLAKFISKSPYKDKITIELFGKGETKLMDSLEQQIIKDNLSEIFVLKGFLNKESLLEKISYYDLAIFLLSDDEPFGYALIEAMLKRVIVMATSKTGSCELFQDQYDAIFIKDRKDIKEIYEKIIWCLENSLKLEIIKSNAIATIKEKCDLDTVTVPALNKTIEMVPINQGYSFEHVLSVCETLRYPYFDLNINTNLKGARYKFIDKIVTYLYGLPIFGKYLQTLGNKLVQTYRINR</sequence>
<proteinExistence type="predicted"/>
<dbReference type="GO" id="GO:0016757">
    <property type="term" value="F:glycosyltransferase activity"/>
    <property type="evidence" value="ECO:0007669"/>
    <property type="project" value="InterPro"/>
</dbReference>
<feature type="domain" description="Glycosyl transferase family 1" evidence="1">
    <location>
        <begin position="223"/>
        <end position="391"/>
    </location>
</feature>
<comment type="caution">
    <text evidence="2">The sequence shown here is derived from an EMBL/GenBank/DDBJ whole genome shotgun (WGS) entry which is preliminary data.</text>
</comment>
<dbReference type="PANTHER" id="PTHR45947">
    <property type="entry name" value="SULFOQUINOVOSYL TRANSFERASE SQD2"/>
    <property type="match status" value="1"/>
</dbReference>
<dbReference type="Proteomes" id="UP000662314">
    <property type="component" value="Unassembled WGS sequence"/>
</dbReference>
<dbReference type="RefSeq" id="WP_214431435.1">
    <property type="nucleotide sequence ID" value="NZ_CAWPUQ010000057.1"/>
</dbReference>
<reference evidence="2 3" key="1">
    <citation type="journal article" date="2021" name="Int. J. Syst. Evol. Microbiol.">
        <title>Amazonocrinis nigriterrae gen. nov., sp. nov., Atlanticothrix silvestris gen. nov., sp. nov. and Dendronalium phyllosphericum gen. nov., sp. nov., nostocacean cyanobacteria from Brazilian environments.</title>
        <authorList>
            <person name="Alvarenga D.O."/>
            <person name="Andreote A.P.D."/>
            <person name="Branco L.H.Z."/>
            <person name="Delbaje E."/>
            <person name="Cruz R.B."/>
            <person name="Varani A.M."/>
            <person name="Fiore M.F."/>
        </authorList>
    </citation>
    <scope>NUCLEOTIDE SEQUENCE [LARGE SCALE GENOMIC DNA]</scope>
    <source>
        <strain evidence="2 3">CENA369</strain>
    </source>
</reference>
<dbReference type="Pfam" id="PF00534">
    <property type="entry name" value="Glycos_transf_1"/>
    <property type="match status" value="1"/>
</dbReference>
<dbReference type="PANTHER" id="PTHR45947:SF3">
    <property type="entry name" value="SULFOQUINOVOSYL TRANSFERASE SQD2"/>
    <property type="match status" value="1"/>
</dbReference>
<organism evidence="2 3">
    <name type="scientific">Dendronalium phyllosphericum CENA369</name>
    <dbReference type="NCBI Taxonomy" id="1725256"/>
    <lineage>
        <taxon>Bacteria</taxon>
        <taxon>Bacillati</taxon>
        <taxon>Cyanobacteriota</taxon>
        <taxon>Cyanophyceae</taxon>
        <taxon>Nostocales</taxon>
        <taxon>Nostocaceae</taxon>
        <taxon>Dendronalium</taxon>
        <taxon>Dendronalium phyllosphericum</taxon>
    </lineage>
</organism>
<keyword evidence="3" id="KW-1185">Reference proteome</keyword>
<dbReference type="SUPFAM" id="SSF53756">
    <property type="entry name" value="UDP-Glycosyltransferase/glycogen phosphorylase"/>
    <property type="match status" value="1"/>
</dbReference>